<comment type="caution">
    <text evidence="8">The sequence shown here is derived from an EMBL/GenBank/DDBJ whole genome shotgun (WGS) entry which is preliminary data.</text>
</comment>
<dbReference type="SUPFAM" id="SSF57667">
    <property type="entry name" value="beta-beta-alpha zinc fingers"/>
    <property type="match status" value="2"/>
</dbReference>
<keyword evidence="4" id="KW-0862">Zinc</keyword>
<evidence type="ECO:0000313" key="8">
    <source>
        <dbReference type="EMBL" id="KAJ9148688.1"/>
    </source>
</evidence>
<dbReference type="Gene3D" id="3.30.160.60">
    <property type="entry name" value="Classic Zinc Finger"/>
    <property type="match status" value="3"/>
</dbReference>
<dbReference type="FunFam" id="3.30.160.60:FF:002343">
    <property type="entry name" value="Zinc finger protein 33A"/>
    <property type="match status" value="1"/>
</dbReference>
<feature type="region of interest" description="Disordered" evidence="6">
    <location>
        <begin position="305"/>
        <end position="324"/>
    </location>
</feature>
<feature type="compositionally biased region" description="Polar residues" evidence="6">
    <location>
        <begin position="192"/>
        <end position="202"/>
    </location>
</feature>
<keyword evidence="1" id="KW-0479">Metal-binding</keyword>
<evidence type="ECO:0000256" key="5">
    <source>
        <dbReference type="PROSITE-ProRule" id="PRU00042"/>
    </source>
</evidence>
<dbReference type="InterPro" id="IPR013087">
    <property type="entry name" value="Znf_C2H2_type"/>
</dbReference>
<feature type="domain" description="C2H2-type" evidence="7">
    <location>
        <begin position="476"/>
        <end position="505"/>
    </location>
</feature>
<feature type="compositionally biased region" description="Low complexity" evidence="6">
    <location>
        <begin position="596"/>
        <end position="614"/>
    </location>
</feature>
<proteinExistence type="predicted"/>
<keyword evidence="9" id="KW-1185">Reference proteome</keyword>
<feature type="compositionally biased region" description="Basic and acidic residues" evidence="6">
    <location>
        <begin position="579"/>
        <end position="589"/>
    </location>
</feature>
<evidence type="ECO:0000313" key="9">
    <source>
        <dbReference type="Proteomes" id="UP001174694"/>
    </source>
</evidence>
<feature type="compositionally biased region" description="Low complexity" evidence="6">
    <location>
        <begin position="770"/>
        <end position="783"/>
    </location>
</feature>
<protein>
    <submittedName>
        <fullName evidence="8">Metallothionein expression activator 1</fullName>
    </submittedName>
</protein>
<dbReference type="FunFam" id="3.30.160.60:FF:000504">
    <property type="entry name" value="C2H2 transcription factor swi5"/>
    <property type="match status" value="1"/>
</dbReference>
<dbReference type="AlphaFoldDB" id="A0AA38RUE9"/>
<evidence type="ECO:0000256" key="3">
    <source>
        <dbReference type="ARBA" id="ARBA00022771"/>
    </source>
</evidence>
<feature type="compositionally biased region" description="Low complexity" evidence="6">
    <location>
        <begin position="741"/>
        <end position="758"/>
    </location>
</feature>
<dbReference type="EMBL" id="JANBVO010000012">
    <property type="protein sequence ID" value="KAJ9148688.1"/>
    <property type="molecule type" value="Genomic_DNA"/>
</dbReference>
<feature type="region of interest" description="Disordered" evidence="6">
    <location>
        <begin position="1"/>
        <end position="25"/>
    </location>
</feature>
<feature type="region of interest" description="Disordered" evidence="6">
    <location>
        <begin position="570"/>
        <end position="628"/>
    </location>
</feature>
<accession>A0AA38RUE9</accession>
<feature type="region of interest" description="Disordered" evidence="6">
    <location>
        <begin position="192"/>
        <end position="219"/>
    </location>
</feature>
<keyword evidence="2" id="KW-0677">Repeat</keyword>
<organism evidence="8 9">
    <name type="scientific">Pleurostoma richardsiae</name>
    <dbReference type="NCBI Taxonomy" id="41990"/>
    <lineage>
        <taxon>Eukaryota</taxon>
        <taxon>Fungi</taxon>
        <taxon>Dikarya</taxon>
        <taxon>Ascomycota</taxon>
        <taxon>Pezizomycotina</taxon>
        <taxon>Sordariomycetes</taxon>
        <taxon>Sordariomycetidae</taxon>
        <taxon>Calosphaeriales</taxon>
        <taxon>Pleurostomataceae</taxon>
        <taxon>Pleurostoma</taxon>
    </lineage>
</organism>
<dbReference type="PROSITE" id="PS00028">
    <property type="entry name" value="ZINC_FINGER_C2H2_1"/>
    <property type="match status" value="2"/>
</dbReference>
<evidence type="ECO:0000256" key="4">
    <source>
        <dbReference type="ARBA" id="ARBA00022833"/>
    </source>
</evidence>
<keyword evidence="3 5" id="KW-0863">Zinc-finger</keyword>
<feature type="region of interest" description="Disordered" evidence="6">
    <location>
        <begin position="37"/>
        <end position="72"/>
    </location>
</feature>
<evidence type="ECO:0000259" key="7">
    <source>
        <dbReference type="PROSITE" id="PS50157"/>
    </source>
</evidence>
<feature type="region of interest" description="Disordered" evidence="6">
    <location>
        <begin position="716"/>
        <end position="787"/>
    </location>
</feature>
<feature type="compositionally biased region" description="Basic and acidic residues" evidence="6">
    <location>
        <begin position="389"/>
        <end position="400"/>
    </location>
</feature>
<feature type="region of interest" description="Disordered" evidence="6">
    <location>
        <begin position="365"/>
        <end position="439"/>
    </location>
</feature>
<feature type="region of interest" description="Disordered" evidence="6">
    <location>
        <begin position="644"/>
        <end position="701"/>
    </location>
</feature>
<reference evidence="8" key="1">
    <citation type="submission" date="2022-07" db="EMBL/GenBank/DDBJ databases">
        <title>Fungi with potential for degradation of polypropylene.</title>
        <authorList>
            <person name="Gostincar C."/>
        </authorList>
    </citation>
    <scope>NUCLEOTIDE SEQUENCE</scope>
    <source>
        <strain evidence="8">EXF-13308</strain>
    </source>
</reference>
<dbReference type="PANTHER" id="PTHR24379">
    <property type="entry name" value="KRAB AND ZINC FINGER DOMAIN-CONTAINING"/>
    <property type="match status" value="1"/>
</dbReference>
<dbReference type="Proteomes" id="UP001174694">
    <property type="component" value="Unassembled WGS sequence"/>
</dbReference>
<dbReference type="GO" id="GO:0008270">
    <property type="term" value="F:zinc ion binding"/>
    <property type="evidence" value="ECO:0007669"/>
    <property type="project" value="UniProtKB-KW"/>
</dbReference>
<name>A0AA38RUE9_9PEZI</name>
<feature type="compositionally biased region" description="Low complexity" evidence="6">
    <location>
        <begin position="203"/>
        <end position="212"/>
    </location>
</feature>
<feature type="domain" description="C2H2-type" evidence="7">
    <location>
        <begin position="506"/>
        <end position="533"/>
    </location>
</feature>
<dbReference type="InterPro" id="IPR036236">
    <property type="entry name" value="Znf_C2H2_sf"/>
</dbReference>
<sequence length="864" mass="94610">MLSNPTTTGGLHARQRQHRRQNSTPTAYEAVKIANLPNIQQRQHASHRRGLSLDTRRQQHHQQHTTMGRRSPTTTLRQEFTTHVLREAQQQRLARPGPGQAYANMAPHNDENYLLSPHGTPQSQRFDTAACYGGSPQQQDCMGIPFDVYGGQMNANMRRSPVSFANNMTGAQDFELFAPPDSAMSTPTFLNFQESPSPSQGWTSEGETTSTRRSSRRISNGIMDRVAKFENMGMEGPQRPITPPNQNVAGYFPPTPMETPHERMMKHEPRPSRFSDDYDESMEETIKPNRNRSNRSSGIFQEMRQQAEAVVMPTPPRTQTVSAGRLYDAEALRTADFMNMTNMNTEFMKIQGDFDGLPCHSSPLNVSPGMSHHTSPATPYMASFPSDPFENKPDFRRPDSDSQVTMTPGHVTHSRSQTGSPSHRGSSHRRTESLASVTSAASIASINIEETKTETGVSAEDVQAYIEGPDPNDGKWLCLFESCGKRFGRKENIKSHVQTHLNDRQYQCPNCHKCFVRQHDLKRHAKIHTGIKPYPCECGNSFARHDALTRHRQRGMCIGAFDGIVRKVVKRGRPRKHRPDMDERLDKAARTRTKNKAAGSPSSSSSRSGYSDSSAVNSPGDDLDNMLDDKPFAEMVDVTMAQDQDSCPMPTTTATMNPNALSSAPMPNLSIRGAPDLSTPSMASPEHQHNPTSPAHSHYSHVSHVSLANGEVVAVDGLPVEPGSPAKSVASHYTHQPGTPPELSASSSPPPMSSSGGPTRFFDSGVDPNSSGLSDLSLDLGEGSMMGGTSGGGRLSVSGPGDFANISGLSLGFEDDSLLQAFTNEDGLVSLDREFVMGGGKYGDDEYDPVNMFTTEDDVFFGSG</sequence>
<gene>
    <name evidence="8" type="ORF">NKR23_g4910</name>
</gene>
<dbReference type="PROSITE" id="PS50157">
    <property type="entry name" value="ZINC_FINGER_C2H2_2"/>
    <property type="match status" value="2"/>
</dbReference>
<evidence type="ECO:0000256" key="2">
    <source>
        <dbReference type="ARBA" id="ARBA00022737"/>
    </source>
</evidence>
<dbReference type="SMART" id="SM00355">
    <property type="entry name" value="ZnF_C2H2"/>
    <property type="match status" value="2"/>
</dbReference>
<feature type="compositionally biased region" description="Basic and acidic residues" evidence="6">
    <location>
        <begin position="259"/>
        <end position="276"/>
    </location>
</feature>
<dbReference type="PANTHER" id="PTHR24379:SF123">
    <property type="entry name" value="ZINC FINGER AND BTB DOMAIN CONTAINING 17"/>
    <property type="match status" value="1"/>
</dbReference>
<feature type="compositionally biased region" description="Low complexity" evidence="6">
    <location>
        <begin position="648"/>
        <end position="660"/>
    </location>
</feature>
<dbReference type="Pfam" id="PF00096">
    <property type="entry name" value="zf-C2H2"/>
    <property type="match status" value="1"/>
</dbReference>
<evidence type="ECO:0000256" key="1">
    <source>
        <dbReference type="ARBA" id="ARBA00022723"/>
    </source>
</evidence>
<evidence type="ECO:0000256" key="6">
    <source>
        <dbReference type="SAM" id="MobiDB-lite"/>
    </source>
</evidence>
<feature type="region of interest" description="Disordered" evidence="6">
    <location>
        <begin position="257"/>
        <end position="278"/>
    </location>
</feature>